<dbReference type="Proteomes" id="UP000094285">
    <property type="component" value="Unassembled WGS sequence"/>
</dbReference>
<protein>
    <submittedName>
        <fullName evidence="1">Uncharacterized protein</fullName>
    </submittedName>
</protein>
<keyword evidence="2" id="KW-1185">Reference proteome</keyword>
<organism evidence="1 2">
    <name type="scientific">Suhomyces tanzawaensis NRRL Y-17324</name>
    <dbReference type="NCBI Taxonomy" id="984487"/>
    <lineage>
        <taxon>Eukaryota</taxon>
        <taxon>Fungi</taxon>
        <taxon>Dikarya</taxon>
        <taxon>Ascomycota</taxon>
        <taxon>Saccharomycotina</taxon>
        <taxon>Pichiomycetes</taxon>
        <taxon>Debaryomycetaceae</taxon>
        <taxon>Suhomyces</taxon>
    </lineage>
</organism>
<dbReference type="RefSeq" id="XP_020066802.1">
    <property type="nucleotide sequence ID" value="XM_020206208.1"/>
</dbReference>
<gene>
    <name evidence="1" type="ORF">CANTADRAFT_116747</name>
</gene>
<name>A0A1E4SQ89_9ASCO</name>
<evidence type="ECO:0000313" key="2">
    <source>
        <dbReference type="Proteomes" id="UP000094285"/>
    </source>
</evidence>
<accession>A0A1E4SQ89</accession>
<dbReference type="GeneID" id="30980345"/>
<evidence type="ECO:0000313" key="1">
    <source>
        <dbReference type="EMBL" id="ODV81680.1"/>
    </source>
</evidence>
<reference evidence="2" key="1">
    <citation type="submission" date="2016-05" db="EMBL/GenBank/DDBJ databases">
        <title>Comparative genomics of biotechnologically important yeasts.</title>
        <authorList>
            <consortium name="DOE Joint Genome Institute"/>
            <person name="Riley R."/>
            <person name="Haridas S."/>
            <person name="Wolfe K.H."/>
            <person name="Lopes M.R."/>
            <person name="Hittinger C.T."/>
            <person name="Goker M."/>
            <person name="Salamov A."/>
            <person name="Wisecaver J."/>
            <person name="Long T.M."/>
            <person name="Aerts A.L."/>
            <person name="Barry K."/>
            <person name="Choi C."/>
            <person name="Clum A."/>
            <person name="Coughlan A.Y."/>
            <person name="Deshpande S."/>
            <person name="Douglass A.P."/>
            <person name="Hanson S.J."/>
            <person name="Klenk H.-P."/>
            <person name="Labutti K."/>
            <person name="Lapidus A."/>
            <person name="Lindquist E."/>
            <person name="Lipzen A."/>
            <person name="Meier-Kolthoff J.P."/>
            <person name="Ohm R.A."/>
            <person name="Otillar R.P."/>
            <person name="Pangilinan J."/>
            <person name="Peng Y."/>
            <person name="Rokas A."/>
            <person name="Rosa C.A."/>
            <person name="Scheuner C."/>
            <person name="Sibirny A.A."/>
            <person name="Slot J.C."/>
            <person name="Stielow J.B."/>
            <person name="Sun H."/>
            <person name="Kurtzman C.P."/>
            <person name="Blackwell M."/>
            <person name="Grigoriev I.V."/>
            <person name="Jeffries T.W."/>
        </authorList>
    </citation>
    <scope>NUCLEOTIDE SEQUENCE [LARGE SCALE GENOMIC DNA]</scope>
    <source>
        <strain evidence="2">NRRL Y-17324</strain>
    </source>
</reference>
<proteinExistence type="predicted"/>
<sequence>MKIEKFVLSGGLQVPSELRKRAWCARTAGSYQARRAHDLEARVKPKLKGHQP</sequence>
<dbReference type="EMBL" id="KV453909">
    <property type="protein sequence ID" value="ODV81680.1"/>
    <property type="molecule type" value="Genomic_DNA"/>
</dbReference>
<dbReference type="AlphaFoldDB" id="A0A1E4SQ89"/>